<evidence type="ECO:0000256" key="6">
    <source>
        <dbReference type="ARBA" id="ARBA00022839"/>
    </source>
</evidence>
<dbReference type="InterPro" id="IPR006310">
    <property type="entry name" value="DinG"/>
</dbReference>
<protein>
    <recommendedName>
        <fullName evidence="12 13">3'-5' exonuclease DinG</fullName>
        <ecNumber evidence="12 13">3.1.-.-</ecNumber>
    </recommendedName>
</protein>
<dbReference type="InterPro" id="IPR006054">
    <property type="entry name" value="DnaQ"/>
</dbReference>
<keyword evidence="16" id="KW-1185">Reference proteome</keyword>
<keyword evidence="10" id="KW-0238">DNA-binding</keyword>
<keyword evidence="9" id="KW-0411">Iron-sulfur</keyword>
<accession>A0ABT3DMV2</accession>
<gene>
    <name evidence="12 13 15" type="primary">dinG</name>
    <name evidence="15" type="ORF">OIH86_22265</name>
</gene>
<name>A0ABT3DMV2_9BACI</name>
<dbReference type="Pfam" id="PF06733">
    <property type="entry name" value="DEAD_2"/>
    <property type="match status" value="1"/>
</dbReference>
<reference evidence="15 16" key="1">
    <citation type="submission" date="2022-10" db="EMBL/GenBank/DDBJ databases">
        <title>Draft genome assembly of moderately radiation resistant bacterium Metabacillus halosaccharovorans.</title>
        <authorList>
            <person name="Pal S."/>
            <person name="Gopinathan A."/>
        </authorList>
    </citation>
    <scope>NUCLEOTIDE SEQUENCE [LARGE SCALE GENOMIC DNA]</scope>
    <source>
        <strain evidence="15 16">VITHBRA001</strain>
    </source>
</reference>
<evidence type="ECO:0000256" key="13">
    <source>
        <dbReference type="RuleBase" id="RU364106"/>
    </source>
</evidence>
<dbReference type="PROSITE" id="PS51193">
    <property type="entry name" value="HELICASE_ATP_BIND_2"/>
    <property type="match status" value="1"/>
</dbReference>
<proteinExistence type="inferred from homology"/>
<evidence type="ECO:0000256" key="3">
    <source>
        <dbReference type="ARBA" id="ARBA00022741"/>
    </source>
</evidence>
<dbReference type="SMART" id="SM00491">
    <property type="entry name" value="HELICc2"/>
    <property type="match status" value="1"/>
</dbReference>
<evidence type="ECO:0000256" key="2">
    <source>
        <dbReference type="ARBA" id="ARBA00022723"/>
    </source>
</evidence>
<dbReference type="EMBL" id="JAOYEY010000050">
    <property type="protein sequence ID" value="MCV9888380.1"/>
    <property type="molecule type" value="Genomic_DNA"/>
</dbReference>
<dbReference type="Pfam" id="PF00270">
    <property type="entry name" value="DEAD"/>
    <property type="match status" value="1"/>
</dbReference>
<sequence length="935" mass="107973">MKVQRYVVIDLETTGNSPKKGDRIIQIAAVVIENNKIVDRYMSFVNPLQSIPLFIEQLTGITNEMVENAPTFDEIVKDIHTLLKDSYFIAHNVYFDLSFLQEEFMRCGYQFSGPVIDTVELSRMAFPTEKSYKLSDLSEEFKMDHENPHRADSDAEATALLFLHIIKKLTVLPIITLQQLSKLSRSFISDMEEVFEQILSEKLVNLEQQIHPEIEIVRTLALRKRMKENEASSTPTFSKEQFLDLFSNKNDEIKRAFPLFHERVGQINMIEDIIEAFLTHQHVLIEAATGIGKTMAYLVSAIFYSLQESRPIVISTYTNNLQMQIMEQEIPVLKKLLPVSFTATLLKGQSHYLCLQKFEQSLKNSDVNYDYILTKAQILIWLTETVSGDLDELNLPSGGKTIWDNLHVDQSSFLNNPFQMFCFYQQAKEKALSANIIITNHAMLLSDLSRDQKLLPTYQEVIIDEAHHFHHVATEQLGVRFHYLDLHHLIHNLGNTHSTGLLKQFVEIQNEHKFSASFYKIDDLLIQLQEENHQFFAGLHSYVLKQKKDNPLNRASYRYLPNKENNRTWASLLELAKRLQFMMKDIIHLMEKESQGIDESYLMSKSIKEKLVLEDFKQSISLLETYKNHFDFLFFDQNDLVVRWIEIDTKGAKNAVSIYAQPIEVNDYLADEFFSHIQSAILTSATLTIKKSFSYMLQTIGLSDFYPKQLRIETPFNYEKQVKMFIPSDMPNVNDVTLEEYSEAIAVHISTVSQITEGKLLVLFTSYEMLRKTYALLKEDETLEDFVIMGQGTGSGSRSKLTKNFRQFDKAILLGTSSFWEGVDFPGNQLKALMIVRLPFASPDEPTVAATCQLLESKGVNSFYHYSLPEAILRFKQGFGRLIRNEKDKGILFILDNRILSTKYGRDFITSIPKLEIEHKPMHLLTHSIDDWINE</sequence>
<dbReference type="HAMAP" id="MF_02206">
    <property type="entry name" value="DinG_exonucl"/>
    <property type="match status" value="1"/>
</dbReference>
<dbReference type="Pfam" id="PF00929">
    <property type="entry name" value="RNase_T"/>
    <property type="match status" value="1"/>
</dbReference>
<dbReference type="Gene3D" id="3.30.420.10">
    <property type="entry name" value="Ribonuclease H-like superfamily/Ribonuclease H"/>
    <property type="match status" value="1"/>
</dbReference>
<keyword evidence="2" id="KW-0479">Metal-binding</keyword>
<dbReference type="InterPro" id="IPR011545">
    <property type="entry name" value="DEAD/DEAH_box_helicase_dom"/>
</dbReference>
<dbReference type="InterPro" id="IPR027417">
    <property type="entry name" value="P-loop_NTPase"/>
</dbReference>
<comment type="caution">
    <text evidence="15">The sequence shown here is derived from an EMBL/GenBank/DDBJ whole genome shotgun (WGS) entry which is preliminary data.</text>
</comment>
<dbReference type="NCBIfam" id="NF005981">
    <property type="entry name" value="PRK08074.1"/>
    <property type="match status" value="1"/>
</dbReference>
<comment type="function">
    <text evidence="12 13">3'-5' exonuclease.</text>
</comment>
<dbReference type="EC" id="3.1.-.-" evidence="12 13"/>
<dbReference type="InterPro" id="IPR013520">
    <property type="entry name" value="Ribonucl_H"/>
</dbReference>
<keyword evidence="11" id="KW-0413">Isomerase</keyword>
<dbReference type="InterPro" id="IPR010614">
    <property type="entry name" value="RAD3-like_helicase_DEAD"/>
</dbReference>
<feature type="short sequence motif" description="DEAH box" evidence="12">
    <location>
        <begin position="464"/>
        <end position="467"/>
    </location>
</feature>
<evidence type="ECO:0000313" key="16">
    <source>
        <dbReference type="Proteomes" id="UP001526147"/>
    </source>
</evidence>
<dbReference type="InterPro" id="IPR045028">
    <property type="entry name" value="DinG/Rad3-like"/>
</dbReference>
<dbReference type="SUPFAM" id="SSF53098">
    <property type="entry name" value="Ribonuclease H-like"/>
    <property type="match status" value="1"/>
</dbReference>
<keyword evidence="8" id="KW-0408">Iron</keyword>
<dbReference type="InterPro" id="IPR012337">
    <property type="entry name" value="RNaseH-like_sf"/>
</dbReference>
<evidence type="ECO:0000259" key="14">
    <source>
        <dbReference type="PROSITE" id="PS51193"/>
    </source>
</evidence>
<dbReference type="RefSeq" id="WP_264144485.1">
    <property type="nucleotide sequence ID" value="NZ_JAOYEY010000050.1"/>
</dbReference>
<organism evidence="15 16">
    <name type="scientific">Metabacillus halosaccharovorans</name>
    <dbReference type="NCBI Taxonomy" id="930124"/>
    <lineage>
        <taxon>Bacteria</taxon>
        <taxon>Bacillati</taxon>
        <taxon>Bacillota</taxon>
        <taxon>Bacilli</taxon>
        <taxon>Bacillales</taxon>
        <taxon>Bacillaceae</taxon>
        <taxon>Metabacillus</taxon>
    </lineage>
</organism>
<dbReference type="InterPro" id="IPR006555">
    <property type="entry name" value="ATP-dep_Helicase_C"/>
</dbReference>
<evidence type="ECO:0000256" key="4">
    <source>
        <dbReference type="ARBA" id="ARBA00022801"/>
    </source>
</evidence>
<dbReference type="SMART" id="SM00479">
    <property type="entry name" value="EXOIII"/>
    <property type="match status" value="1"/>
</dbReference>
<dbReference type="InterPro" id="IPR036397">
    <property type="entry name" value="RNaseH_sf"/>
</dbReference>
<keyword evidence="3 12" id="KW-0547">Nucleotide-binding</keyword>
<comment type="similarity">
    <text evidence="12 13">Belongs to the helicase family. DinG subfamily. Type 2 sub-subfamily.</text>
</comment>
<evidence type="ECO:0000256" key="9">
    <source>
        <dbReference type="ARBA" id="ARBA00023014"/>
    </source>
</evidence>
<evidence type="ECO:0000256" key="11">
    <source>
        <dbReference type="ARBA" id="ARBA00023235"/>
    </source>
</evidence>
<keyword evidence="4 12" id="KW-0378">Hydrolase</keyword>
<keyword evidence="7 12" id="KW-0067">ATP-binding</keyword>
<evidence type="ECO:0000313" key="15">
    <source>
        <dbReference type="EMBL" id="MCV9888380.1"/>
    </source>
</evidence>
<evidence type="ECO:0000256" key="8">
    <source>
        <dbReference type="ARBA" id="ARBA00023004"/>
    </source>
</evidence>
<evidence type="ECO:0000256" key="10">
    <source>
        <dbReference type="ARBA" id="ARBA00023125"/>
    </source>
</evidence>
<dbReference type="PANTHER" id="PTHR11472">
    <property type="entry name" value="DNA REPAIR DEAD HELICASE RAD3/XP-D SUBFAMILY MEMBER"/>
    <property type="match status" value="1"/>
</dbReference>
<dbReference type="InterPro" id="IPR014013">
    <property type="entry name" value="Helic_SF1/SF2_ATP-bd_DinG/Rad3"/>
</dbReference>
<dbReference type="NCBIfam" id="TIGR00573">
    <property type="entry name" value="dnaq"/>
    <property type="match status" value="1"/>
</dbReference>
<evidence type="ECO:0000256" key="5">
    <source>
        <dbReference type="ARBA" id="ARBA00022806"/>
    </source>
</evidence>
<dbReference type="Gene3D" id="3.40.50.300">
    <property type="entry name" value="P-loop containing nucleotide triphosphate hydrolases"/>
    <property type="match status" value="2"/>
</dbReference>
<dbReference type="GO" id="GO:0016787">
    <property type="term" value="F:hydrolase activity"/>
    <property type="evidence" value="ECO:0007669"/>
    <property type="project" value="UniProtKB-KW"/>
</dbReference>
<dbReference type="SUPFAM" id="SSF52540">
    <property type="entry name" value="P-loop containing nucleoside triphosphate hydrolases"/>
    <property type="match status" value="2"/>
</dbReference>
<evidence type="ECO:0000256" key="7">
    <source>
        <dbReference type="ARBA" id="ARBA00022840"/>
    </source>
</evidence>
<keyword evidence="6 12" id="KW-0269">Exonuclease</keyword>
<feature type="binding site" evidence="12">
    <location>
        <begin position="287"/>
        <end position="294"/>
    </location>
    <ligand>
        <name>ATP</name>
        <dbReference type="ChEBI" id="CHEBI:30616"/>
    </ligand>
</feature>
<dbReference type="GO" id="GO:0003678">
    <property type="term" value="F:DNA helicase activity"/>
    <property type="evidence" value="ECO:0007669"/>
    <property type="project" value="UniProtKB-EC"/>
</dbReference>
<evidence type="ECO:0000256" key="1">
    <source>
        <dbReference type="ARBA" id="ARBA00022722"/>
    </source>
</evidence>
<dbReference type="CDD" id="cd06127">
    <property type="entry name" value="DEDDh"/>
    <property type="match status" value="1"/>
</dbReference>
<feature type="domain" description="Helicase ATP-binding" evidence="14">
    <location>
        <begin position="252"/>
        <end position="522"/>
    </location>
</feature>
<keyword evidence="1 12" id="KW-0540">Nuclease</keyword>
<evidence type="ECO:0000256" key="12">
    <source>
        <dbReference type="HAMAP-Rule" id="MF_02206"/>
    </source>
</evidence>
<dbReference type="Proteomes" id="UP001526147">
    <property type="component" value="Unassembled WGS sequence"/>
</dbReference>
<keyword evidence="5 15" id="KW-0347">Helicase</keyword>
<dbReference type="Pfam" id="PF13307">
    <property type="entry name" value="Helicase_C_2"/>
    <property type="match status" value="1"/>
</dbReference>
<dbReference type="NCBIfam" id="TIGR01407">
    <property type="entry name" value="dinG_rel"/>
    <property type="match status" value="1"/>
</dbReference>
<dbReference type="PANTHER" id="PTHR11472:SF34">
    <property type="entry name" value="REGULATOR OF TELOMERE ELONGATION HELICASE 1"/>
    <property type="match status" value="1"/>
</dbReference>